<protein>
    <submittedName>
        <fullName evidence="7">DNA methylase N-4/N-6 domain protein</fullName>
    </submittedName>
</protein>
<name>D9RY94_THEOJ</name>
<feature type="domain" description="DNA methylase N-4/N-6" evidence="6">
    <location>
        <begin position="426"/>
        <end position="696"/>
    </location>
</feature>
<dbReference type="GO" id="GO:0003677">
    <property type="term" value="F:DNA binding"/>
    <property type="evidence" value="ECO:0007669"/>
    <property type="project" value="InterPro"/>
</dbReference>
<dbReference type="Proteomes" id="UP000000272">
    <property type="component" value="Chromosome"/>
</dbReference>
<evidence type="ECO:0000256" key="1">
    <source>
        <dbReference type="ARBA" id="ARBA00006594"/>
    </source>
</evidence>
<organism evidence="7 8">
    <name type="scientific">Thermosediminibacter oceani (strain ATCC BAA-1034 / DSM 16646 / JW/IW-1228P)</name>
    <dbReference type="NCBI Taxonomy" id="555079"/>
    <lineage>
        <taxon>Bacteria</taxon>
        <taxon>Bacillati</taxon>
        <taxon>Bacillota</taxon>
        <taxon>Clostridia</taxon>
        <taxon>Thermosediminibacterales</taxon>
        <taxon>Thermosediminibacteraceae</taxon>
        <taxon>Thermosediminibacter</taxon>
    </lineage>
</organism>
<dbReference type="GO" id="GO:0008170">
    <property type="term" value="F:N-methyltransferase activity"/>
    <property type="evidence" value="ECO:0007669"/>
    <property type="project" value="InterPro"/>
</dbReference>
<evidence type="ECO:0000256" key="2">
    <source>
        <dbReference type="ARBA" id="ARBA00022603"/>
    </source>
</evidence>
<dbReference type="REBASE" id="27238">
    <property type="entry name" value="M.TocLORF1576P"/>
</dbReference>
<keyword evidence="5" id="KW-0680">Restriction system</keyword>
<dbReference type="PRINTS" id="PR00506">
    <property type="entry name" value="D21N6MTFRASE"/>
</dbReference>
<dbReference type="PROSITE" id="PS00092">
    <property type="entry name" value="N6_MTASE"/>
    <property type="match status" value="1"/>
</dbReference>
<dbReference type="PANTHER" id="PTHR13370">
    <property type="entry name" value="RNA METHYLASE-RELATED"/>
    <property type="match status" value="1"/>
</dbReference>
<evidence type="ECO:0000313" key="7">
    <source>
        <dbReference type="EMBL" id="ADL08318.1"/>
    </source>
</evidence>
<dbReference type="Pfam" id="PF01555">
    <property type="entry name" value="N6_N4_Mtase"/>
    <property type="match status" value="1"/>
</dbReference>
<accession>D9RY94</accession>
<evidence type="ECO:0000259" key="6">
    <source>
        <dbReference type="Pfam" id="PF01555"/>
    </source>
</evidence>
<gene>
    <name evidence="7" type="ordered locus">Toce_1576</name>
</gene>
<keyword evidence="3" id="KW-0808">Transferase</keyword>
<dbReference type="Gene3D" id="3.40.50.150">
    <property type="entry name" value="Vaccinia Virus protein VP39"/>
    <property type="match status" value="1"/>
</dbReference>
<proteinExistence type="inferred from homology"/>
<sequence length="851" mass="100540">MSESIQNFETKFWQALENLFVGAEIEGKSGYVNLLKAKSKYFSVIKEKLMGDIEGALVVFPDFREELYTKLYSFFHRYFSESGSIYFSYTPLYYNVYERVYEDEKEKWKRVEAYDHSFERVISDKEDVSLFWKTHMLYYVKTDRIIRSMTVEVDGVKFFFDASSIELKKGNEKKETIYSFEKVGKGGTIVLKVIYAENGRKTKANEILKQLKANGIRVSEETLNKAIRTFEKQAEVDYFISKDASKFLKEQFDLWMYQYIFSQDTNWSEKRIKELQVLKRIAYKVIDFISQFEDELRKIWEKPRFAFNSNYVITLDRIASREGGIEVVEKILRHGGLKEQMKEWKDLGIVKSDFQGIEIIEEDPDGKKKLSEDYKFLPVDTKYFKDIEVEILALFDNLDHQLDGWLIKSENWQALNTILPKFKEKVQTIYIDPPFNKEQDADYYYTVKFKDSTWITMLENRISLGKELLNKRGSIFVRCDYNGNMYVRLLMNKVFGEENFRNEIVVNRTKKIFAGVRGYNVATDSLFFYSKDSDFYFVPQYKQREGKQKWINMHSPGERRPPERIILGRLFYPPKGRHWTFVQERIAELERQGRIRIYEEAEYIDMLGNKVQGMPQYLTGEMELLDSSWTDIPGYSQICGFPTENSEILLKRVIESTSKEGDLVMDFFLGSGTTTAVAHKLKRKWIGVEMGEHFYTVVLPRMKKVLFYDKSGISKEKDVKERYNEKNAGGFFKYYELEQYEDILRTVDYQDVENPKGLFDIPELDVYQAKIFLADKKLLRAVEIDRENNKVRLNLGALYPGKNVDVAETLSNVTGKGIKKITMDYVEFDNGSREYFDDLDYKEFKPLLWWE</sequence>
<dbReference type="STRING" id="555079.Toce_1576"/>
<evidence type="ECO:0000256" key="5">
    <source>
        <dbReference type="ARBA" id="ARBA00022747"/>
    </source>
</evidence>
<evidence type="ECO:0000313" key="8">
    <source>
        <dbReference type="Proteomes" id="UP000000272"/>
    </source>
</evidence>
<evidence type="ECO:0000256" key="4">
    <source>
        <dbReference type="ARBA" id="ARBA00022691"/>
    </source>
</evidence>
<dbReference type="GO" id="GO:0009007">
    <property type="term" value="F:site-specific DNA-methyltransferase (adenine-specific) activity"/>
    <property type="evidence" value="ECO:0007669"/>
    <property type="project" value="TreeGrafter"/>
</dbReference>
<reference evidence="7 8" key="1">
    <citation type="journal article" date="2010" name="Stand. Genomic Sci.">
        <title>Complete genome sequence of Thermosediminibacter oceani type strain (JW/IW-1228P).</title>
        <authorList>
            <person name="Pitluck S."/>
            <person name="Yasawong M."/>
            <person name="Munk C."/>
            <person name="Nolan M."/>
            <person name="Lapidus A."/>
            <person name="Lucas S."/>
            <person name="Glavina Del Rio T."/>
            <person name="Tice H."/>
            <person name="Cheng J.F."/>
            <person name="Bruce D."/>
            <person name="Detter C."/>
            <person name="Tapia R."/>
            <person name="Han C."/>
            <person name="Goodwin L."/>
            <person name="Liolios K."/>
            <person name="Ivanova N."/>
            <person name="Mavromatis K."/>
            <person name="Mikhailova N."/>
            <person name="Pati A."/>
            <person name="Chen A."/>
            <person name="Palaniappan K."/>
            <person name="Land M."/>
            <person name="Hauser L."/>
            <person name="Chang Y.J."/>
            <person name="Jeffries C.D."/>
            <person name="Rohde M."/>
            <person name="Spring S."/>
            <person name="Sikorski J."/>
            <person name="Goker M."/>
            <person name="Woyke T."/>
            <person name="Bristow J."/>
            <person name="Eisen J.A."/>
            <person name="Markowitz V."/>
            <person name="Hugenholtz P."/>
            <person name="Kyrpides N.C."/>
            <person name="Klenk H.P."/>
        </authorList>
    </citation>
    <scope>NUCLEOTIDE SEQUENCE [LARGE SCALE GENOMIC DNA]</scope>
    <source>
        <strain evidence="8">ATCC BAA-1034 / DSM 16646 / JW/IW-1228P</strain>
    </source>
</reference>
<dbReference type="AlphaFoldDB" id="D9RY94"/>
<dbReference type="InterPro" id="IPR002052">
    <property type="entry name" value="DNA_methylase_N6_adenine_CS"/>
</dbReference>
<dbReference type="SUPFAM" id="SSF53335">
    <property type="entry name" value="S-adenosyl-L-methionine-dependent methyltransferases"/>
    <property type="match status" value="1"/>
</dbReference>
<dbReference type="InterPro" id="IPR029063">
    <property type="entry name" value="SAM-dependent_MTases_sf"/>
</dbReference>
<dbReference type="HOGENOM" id="CLU_013151_1_0_9"/>
<evidence type="ECO:0000256" key="3">
    <source>
        <dbReference type="ARBA" id="ARBA00022679"/>
    </source>
</evidence>
<keyword evidence="4" id="KW-0949">S-adenosyl-L-methionine</keyword>
<dbReference type="KEGG" id="toc:Toce_1576"/>
<keyword evidence="2 7" id="KW-0489">Methyltransferase</keyword>
<keyword evidence="8" id="KW-1185">Reference proteome</keyword>
<dbReference type="RefSeq" id="WP_013276346.1">
    <property type="nucleotide sequence ID" value="NC_014377.1"/>
</dbReference>
<dbReference type="eggNOG" id="COG2189">
    <property type="taxonomic scope" value="Bacteria"/>
</dbReference>
<comment type="similarity">
    <text evidence="1">Belongs to the N(4)/N(6)-methyltransferase family.</text>
</comment>
<dbReference type="GO" id="GO:0005737">
    <property type="term" value="C:cytoplasm"/>
    <property type="evidence" value="ECO:0007669"/>
    <property type="project" value="TreeGrafter"/>
</dbReference>
<dbReference type="GO" id="GO:0032259">
    <property type="term" value="P:methylation"/>
    <property type="evidence" value="ECO:0007669"/>
    <property type="project" value="UniProtKB-KW"/>
</dbReference>
<dbReference type="InterPro" id="IPR002941">
    <property type="entry name" value="DNA_methylase_N4/N6"/>
</dbReference>
<dbReference type="PANTHER" id="PTHR13370:SF3">
    <property type="entry name" value="TRNA (GUANINE(10)-N2)-METHYLTRANSFERASE HOMOLOG"/>
    <property type="match status" value="1"/>
</dbReference>
<dbReference type="GO" id="GO:0009307">
    <property type="term" value="P:DNA restriction-modification system"/>
    <property type="evidence" value="ECO:0007669"/>
    <property type="project" value="UniProtKB-KW"/>
</dbReference>
<dbReference type="InterPro" id="IPR002295">
    <property type="entry name" value="N4/N6-MTase_EcoPI_Mod-like"/>
</dbReference>
<dbReference type="EMBL" id="CP002131">
    <property type="protein sequence ID" value="ADL08318.1"/>
    <property type="molecule type" value="Genomic_DNA"/>
</dbReference>